<evidence type="ECO:0000313" key="3">
    <source>
        <dbReference type="Proteomes" id="UP000474640"/>
    </source>
</evidence>
<feature type="region of interest" description="Disordered" evidence="1">
    <location>
        <begin position="1"/>
        <end position="20"/>
    </location>
</feature>
<evidence type="ECO:0000313" key="2">
    <source>
        <dbReference type="EMBL" id="KAF3278509.1"/>
    </source>
</evidence>
<dbReference type="EMBL" id="JAABOJ010000024">
    <property type="protein sequence ID" value="KAF3278509.1"/>
    <property type="molecule type" value="Genomic_DNA"/>
</dbReference>
<name>A0A7C8RDB9_ORBOL</name>
<dbReference type="Proteomes" id="UP000474640">
    <property type="component" value="Unassembled WGS sequence"/>
</dbReference>
<comment type="caution">
    <text evidence="2">The sequence shown here is derived from an EMBL/GenBank/DDBJ whole genome shotgun (WGS) entry which is preliminary data.</text>
</comment>
<evidence type="ECO:0000256" key="1">
    <source>
        <dbReference type="SAM" id="MobiDB-lite"/>
    </source>
</evidence>
<protein>
    <submittedName>
        <fullName evidence="2">Uncharacterized protein</fullName>
    </submittedName>
</protein>
<gene>
    <name evidence="2" type="ORF">TWF970_004520</name>
</gene>
<reference evidence="2 3" key="1">
    <citation type="submission" date="2020-01" db="EMBL/GenBank/DDBJ databases">
        <authorList>
            <person name="Palmer J.M."/>
        </authorList>
    </citation>
    <scope>NUCLEOTIDE SEQUENCE [LARGE SCALE GENOMIC DNA]</scope>
    <source>
        <strain evidence="2 3">TWF970</strain>
    </source>
</reference>
<sequence>MAEALAKCSGSGSSEKKGESVRKIVVLLACIPTETFRKRKRNGKPKVCDLFLSTFFWIAHSALNTSRRI</sequence>
<proteinExistence type="predicted"/>
<organism evidence="2 3">
    <name type="scientific">Orbilia oligospora</name>
    <name type="common">Nematode-trapping fungus</name>
    <name type="synonym">Arthrobotrys oligospora</name>
    <dbReference type="NCBI Taxonomy" id="2813651"/>
    <lineage>
        <taxon>Eukaryota</taxon>
        <taxon>Fungi</taxon>
        <taxon>Dikarya</taxon>
        <taxon>Ascomycota</taxon>
        <taxon>Pezizomycotina</taxon>
        <taxon>Orbiliomycetes</taxon>
        <taxon>Orbiliales</taxon>
        <taxon>Orbiliaceae</taxon>
        <taxon>Orbilia</taxon>
    </lineage>
</organism>
<dbReference type="AlphaFoldDB" id="A0A7C8RDB9"/>
<accession>A0A7C8RDB9</accession>